<dbReference type="RefSeq" id="WP_050617142.1">
    <property type="nucleotide sequence ID" value="NZ_JAKNJB010000016.1"/>
</dbReference>
<dbReference type="Proteomes" id="UP001204562">
    <property type="component" value="Unassembled WGS sequence"/>
</dbReference>
<evidence type="ECO:0000313" key="3">
    <source>
        <dbReference type="Proteomes" id="UP001200313"/>
    </source>
</evidence>
<sequence length="165" mass="18228">MTIQPIGAASVALYLTPADLKEHGLTPESLTRELALTLTRDAFLRAGLPAEGPLEIEAYPDACGVLVFARRSEPPRIWLAFPDLEGLLAAARALWAVCPEEAALFFWEGRYWLSLPAGEEQTACRLSEFGAEAEQAPFLDARLTEHARLILPRQALATLHRYFPD</sequence>
<gene>
    <name evidence="1" type="ORF">L0P79_10100</name>
    <name evidence="2" type="ORF">NE579_06110</name>
</gene>
<organism evidence="2 4">
    <name type="scientific">Intestinimonas massiliensis</name>
    <name type="common">ex Afouda et al. 2020</name>
    <dbReference type="NCBI Taxonomy" id="1673721"/>
    <lineage>
        <taxon>Bacteria</taxon>
        <taxon>Bacillati</taxon>
        <taxon>Bacillota</taxon>
        <taxon>Clostridia</taxon>
        <taxon>Eubacteriales</taxon>
        <taxon>Intestinimonas</taxon>
    </lineage>
</organism>
<name>A0AAW5JQ78_9FIRM</name>
<dbReference type="EMBL" id="JAKNJB010000016">
    <property type="protein sequence ID" value="MCG4527428.1"/>
    <property type="molecule type" value="Genomic_DNA"/>
</dbReference>
<proteinExistence type="predicted"/>
<protein>
    <submittedName>
        <fullName evidence="2">Adaptor protein MecA</fullName>
    </submittedName>
</protein>
<evidence type="ECO:0000313" key="4">
    <source>
        <dbReference type="Proteomes" id="UP001204562"/>
    </source>
</evidence>
<evidence type="ECO:0000313" key="1">
    <source>
        <dbReference type="EMBL" id="MCG4527428.1"/>
    </source>
</evidence>
<accession>A0AAW5JQ78</accession>
<dbReference type="InterPro" id="IPR038471">
    <property type="entry name" value="MecA_C_sf"/>
</dbReference>
<evidence type="ECO:0000313" key="2">
    <source>
        <dbReference type="EMBL" id="MCQ4770039.1"/>
    </source>
</evidence>
<dbReference type="Proteomes" id="UP001200313">
    <property type="component" value="Unassembled WGS sequence"/>
</dbReference>
<reference evidence="1 3" key="1">
    <citation type="submission" date="2022-01" db="EMBL/GenBank/DDBJ databases">
        <title>Collection of gut derived symbiotic bacterial strains cultured from healthy donors.</title>
        <authorList>
            <person name="Lin H."/>
            <person name="Kohout C."/>
            <person name="Waligurski E."/>
            <person name="Pamer E.G."/>
        </authorList>
    </citation>
    <scope>NUCLEOTIDE SEQUENCE [LARGE SCALE GENOMIC DNA]</scope>
    <source>
        <strain evidence="1 3">DFI.3.7</strain>
    </source>
</reference>
<dbReference type="AlphaFoldDB" id="A0AAW5JQ78"/>
<comment type="caution">
    <text evidence="2">The sequence shown here is derived from an EMBL/GenBank/DDBJ whole genome shotgun (WGS) entry which is preliminary data.</text>
</comment>
<keyword evidence="3" id="KW-1185">Reference proteome</keyword>
<dbReference type="EMBL" id="JANFYS010000009">
    <property type="protein sequence ID" value="MCQ4770039.1"/>
    <property type="molecule type" value="Genomic_DNA"/>
</dbReference>
<dbReference type="Gene3D" id="3.30.70.1950">
    <property type="match status" value="1"/>
</dbReference>
<reference evidence="2" key="2">
    <citation type="submission" date="2022-06" db="EMBL/GenBank/DDBJ databases">
        <title>Isolation of gut microbiota from human fecal samples.</title>
        <authorList>
            <person name="Pamer E.G."/>
            <person name="Barat B."/>
            <person name="Waligurski E."/>
            <person name="Medina S."/>
            <person name="Paddock L."/>
            <person name="Mostad J."/>
        </authorList>
    </citation>
    <scope>NUCLEOTIDE SEQUENCE</scope>
    <source>
        <strain evidence="2">DFI.9.91</strain>
    </source>
</reference>